<gene>
    <name evidence="2" type="ORF">Clow_00185</name>
</gene>
<protein>
    <submittedName>
        <fullName evidence="2">Alpha/beta hydrolase fold protein</fullName>
    </submittedName>
</protein>
<evidence type="ECO:0000313" key="3">
    <source>
        <dbReference type="Proteomes" id="UP000050488"/>
    </source>
</evidence>
<keyword evidence="2" id="KW-0378">Hydrolase</keyword>
<feature type="domain" description="Alpha/beta hydrolase fold-3" evidence="1">
    <location>
        <begin position="116"/>
        <end position="205"/>
    </location>
</feature>
<dbReference type="Gene3D" id="3.40.50.1820">
    <property type="entry name" value="alpha/beta hydrolase"/>
    <property type="match status" value="1"/>
</dbReference>
<dbReference type="SUPFAM" id="SSF53474">
    <property type="entry name" value="alpha/beta-Hydrolases"/>
    <property type="match status" value="1"/>
</dbReference>
<dbReference type="EMBL" id="LKEV01000001">
    <property type="protein sequence ID" value="KQB87137.1"/>
    <property type="molecule type" value="Genomic_DNA"/>
</dbReference>
<name>A0A0Q1E399_9CORY</name>
<dbReference type="PATRIC" id="fig|1544413.3.peg.187"/>
<dbReference type="InterPro" id="IPR029058">
    <property type="entry name" value="AB_hydrolase_fold"/>
</dbReference>
<sequence length="297" mass="31997">MTEDRERQDFQIGGVDREFTEEQQLEQLGTYIDAHYPLPAFTPPWAGGAGDPLPADRWSALLPDRLTHAAMLMLGAGLDHSMPGVAFGASVSARDVPEVAGRVFEPPQPTGAWAISLHSGGWWRGSGDALEHQWRPEVAAAAALSGTTILDLDYPLAPAHALSEITEAVRRGADYARNHGATHLTGWGYSSGGALATLTASLFDALVLTFPDLNSITNLPPEIRGEAALPPATQWAPTLVQIARQDEIAARPEGISGLEHVRVEEFTARHRISTPEVARAKIRSVAEFLRGVAGRRR</sequence>
<dbReference type="Proteomes" id="UP000050488">
    <property type="component" value="Unassembled WGS sequence"/>
</dbReference>
<dbReference type="RefSeq" id="WP_055176193.1">
    <property type="nucleotide sequence ID" value="NZ_JAUSQY010000001.1"/>
</dbReference>
<organism evidence="2 3">
    <name type="scientific">Corynebacterium lowii</name>
    <dbReference type="NCBI Taxonomy" id="1544413"/>
    <lineage>
        <taxon>Bacteria</taxon>
        <taxon>Bacillati</taxon>
        <taxon>Actinomycetota</taxon>
        <taxon>Actinomycetes</taxon>
        <taxon>Mycobacteriales</taxon>
        <taxon>Corynebacteriaceae</taxon>
        <taxon>Corynebacterium</taxon>
    </lineage>
</organism>
<proteinExistence type="predicted"/>
<evidence type="ECO:0000259" key="1">
    <source>
        <dbReference type="Pfam" id="PF07859"/>
    </source>
</evidence>
<dbReference type="Pfam" id="PF07859">
    <property type="entry name" value="Abhydrolase_3"/>
    <property type="match status" value="1"/>
</dbReference>
<dbReference type="GO" id="GO:0016787">
    <property type="term" value="F:hydrolase activity"/>
    <property type="evidence" value="ECO:0007669"/>
    <property type="project" value="UniProtKB-KW"/>
</dbReference>
<comment type="caution">
    <text evidence="2">The sequence shown here is derived from an EMBL/GenBank/DDBJ whole genome shotgun (WGS) entry which is preliminary data.</text>
</comment>
<accession>A0A0Q1E399</accession>
<dbReference type="OrthoDB" id="4418429at2"/>
<dbReference type="AlphaFoldDB" id="A0A0Q1E399"/>
<reference evidence="2 3" key="1">
    <citation type="submission" date="2015-10" db="EMBL/GenBank/DDBJ databases">
        <title>Corynebacteirum lowii and Corynebacterium oculi species nova, derived from human clinical disease and and emended description of Corynebacterium mastiditis.</title>
        <authorList>
            <person name="Bernard K."/>
            <person name="Pacheco A.L."/>
            <person name="Mcdougall C."/>
            <person name="Burtx T."/>
            <person name="Weibe D."/>
            <person name="Tyler S."/>
            <person name="Olson A.B."/>
            <person name="Cnockaert M."/>
            <person name="Eguchi H."/>
            <person name="Kuwahara T."/>
            <person name="Nakayama-Imaohji H."/>
            <person name="Boudewijins M."/>
            <person name="Van Hoecke F."/>
            <person name="Bernier A.-M."/>
            <person name="Vandamme P."/>
        </authorList>
    </citation>
    <scope>NUCLEOTIDE SEQUENCE [LARGE SCALE GENOMIC DNA]</scope>
    <source>
        <strain evidence="2 3">NML 130206</strain>
    </source>
</reference>
<evidence type="ECO:0000313" key="2">
    <source>
        <dbReference type="EMBL" id="KQB87137.1"/>
    </source>
</evidence>
<keyword evidence="3" id="KW-1185">Reference proteome</keyword>
<dbReference type="STRING" id="1544413.Clow_00185"/>
<dbReference type="InterPro" id="IPR013094">
    <property type="entry name" value="AB_hydrolase_3"/>
</dbReference>